<evidence type="ECO:0000313" key="4">
    <source>
        <dbReference type="EMBL" id="KAF0768620.1"/>
    </source>
</evidence>
<comment type="subcellular location">
    <subcellularLocation>
        <location evidence="1">Nucleus</location>
    </subcellularLocation>
</comment>
<dbReference type="Proteomes" id="UP000478052">
    <property type="component" value="Unassembled WGS sequence"/>
</dbReference>
<dbReference type="EMBL" id="VUJU01000733">
    <property type="protein sequence ID" value="KAF0768620.1"/>
    <property type="molecule type" value="Genomic_DNA"/>
</dbReference>
<dbReference type="SUPFAM" id="SSF46689">
    <property type="entry name" value="Homeodomain-like"/>
    <property type="match status" value="1"/>
</dbReference>
<evidence type="ECO:0000256" key="1">
    <source>
        <dbReference type="ARBA" id="ARBA00004123"/>
    </source>
</evidence>
<dbReference type="InterPro" id="IPR007889">
    <property type="entry name" value="HTH_Psq"/>
</dbReference>
<comment type="caution">
    <text evidence="4">The sequence shown here is derived from an EMBL/GenBank/DDBJ whole genome shotgun (WGS) entry which is preliminary data.</text>
</comment>
<dbReference type="OrthoDB" id="6578474at2759"/>
<name>A0A6G0ZCP0_APHCR</name>
<dbReference type="AlphaFoldDB" id="A0A6G0ZCP0"/>
<evidence type="ECO:0000259" key="2">
    <source>
        <dbReference type="Pfam" id="PF05225"/>
    </source>
</evidence>
<dbReference type="InterPro" id="IPR009057">
    <property type="entry name" value="Homeodomain-like_sf"/>
</dbReference>
<gene>
    <name evidence="4" type="ORF">FWK35_00004752</name>
</gene>
<dbReference type="PANTHER" id="PTHR47272:SF1">
    <property type="entry name" value="PIGGYBAC TRANSPOSABLE ELEMENT-DERIVED PROTEIN 3-LIKE"/>
    <property type="match status" value="1"/>
</dbReference>
<evidence type="ECO:0008006" key="6">
    <source>
        <dbReference type="Google" id="ProtNLM"/>
    </source>
</evidence>
<dbReference type="Pfam" id="PF13843">
    <property type="entry name" value="DDE_Tnp_1_7"/>
    <property type="match status" value="1"/>
</dbReference>
<evidence type="ECO:0000259" key="3">
    <source>
        <dbReference type="Pfam" id="PF13843"/>
    </source>
</evidence>
<proteinExistence type="predicted"/>
<dbReference type="GO" id="GO:0005634">
    <property type="term" value="C:nucleus"/>
    <property type="evidence" value="ECO:0007669"/>
    <property type="project" value="UniProtKB-SubCell"/>
</dbReference>
<dbReference type="PANTHER" id="PTHR47272">
    <property type="entry name" value="DDE_TNP_1_7 DOMAIN-CONTAINING PROTEIN"/>
    <property type="match status" value="1"/>
</dbReference>
<protein>
    <recommendedName>
        <fullName evidence="6">PiggyBac transposable element-derived protein 3-like</fullName>
    </recommendedName>
</protein>
<organism evidence="4 5">
    <name type="scientific">Aphis craccivora</name>
    <name type="common">Cowpea aphid</name>
    <dbReference type="NCBI Taxonomy" id="307492"/>
    <lineage>
        <taxon>Eukaryota</taxon>
        <taxon>Metazoa</taxon>
        <taxon>Ecdysozoa</taxon>
        <taxon>Arthropoda</taxon>
        <taxon>Hexapoda</taxon>
        <taxon>Insecta</taxon>
        <taxon>Pterygota</taxon>
        <taxon>Neoptera</taxon>
        <taxon>Paraneoptera</taxon>
        <taxon>Hemiptera</taxon>
        <taxon>Sternorrhyncha</taxon>
        <taxon>Aphidomorpha</taxon>
        <taxon>Aphidoidea</taxon>
        <taxon>Aphididae</taxon>
        <taxon>Aphidini</taxon>
        <taxon>Aphis</taxon>
        <taxon>Aphis</taxon>
    </lineage>
</organism>
<keyword evidence="5" id="KW-1185">Reference proteome</keyword>
<dbReference type="Gene3D" id="1.10.10.60">
    <property type="entry name" value="Homeodomain-like"/>
    <property type="match status" value="1"/>
</dbReference>
<feature type="non-terminal residue" evidence="4">
    <location>
        <position position="1"/>
    </location>
</feature>
<evidence type="ECO:0000313" key="5">
    <source>
        <dbReference type="Proteomes" id="UP000478052"/>
    </source>
</evidence>
<feature type="domain" description="HTH psq-type" evidence="2">
    <location>
        <begin position="362"/>
        <end position="398"/>
    </location>
</feature>
<dbReference type="Pfam" id="PF05225">
    <property type="entry name" value="HTH_psq"/>
    <property type="match status" value="1"/>
</dbReference>
<dbReference type="GO" id="GO:0003677">
    <property type="term" value="F:DNA binding"/>
    <property type="evidence" value="ECO:0007669"/>
    <property type="project" value="InterPro"/>
</dbReference>
<dbReference type="InterPro" id="IPR029526">
    <property type="entry name" value="PGBD"/>
</dbReference>
<reference evidence="4 5" key="1">
    <citation type="submission" date="2019-08" db="EMBL/GenBank/DDBJ databases">
        <title>Whole genome of Aphis craccivora.</title>
        <authorList>
            <person name="Voronova N.V."/>
            <person name="Shulinski R.S."/>
            <person name="Bandarenka Y.V."/>
            <person name="Zhorov D.G."/>
            <person name="Warner D."/>
        </authorList>
    </citation>
    <scope>NUCLEOTIDE SEQUENCE [LARGE SCALE GENOMIC DNA]</scope>
    <source>
        <strain evidence="4">180601</strain>
        <tissue evidence="4">Whole Body</tissue>
    </source>
</reference>
<accession>A0A6G0ZCP0</accession>
<feature type="domain" description="PiggyBac transposable element-derived protein" evidence="3">
    <location>
        <begin position="35"/>
        <end position="352"/>
    </location>
</feature>
<sequence>NSDLNLPPNWVRGYWENQPYPCNVILSDPPISPYSPLQYFKQVFDTNIIQNIVYQINLYSVQKNGTSINTNTNEIEMFLGIHMVMSIVKMPTMRMYWANNSKYPAISDAMARNRFENLRANIHFNDNTYCLPNNHPNHDKLFKIRPYIDAIQNNFKMIAPEEFTAIDEIIIPFKGRSVMKQYNKSKSHKWGIKMFALASKSGIIHDFEIYVRKSTIKPSTKMGLSGDIVIRLSDILPKHKNYKLSFDNWFTSYNLKLHLKSLVILSVGTVRSNRIAGCQFENDKDLKKAGRGTYDTRIDKSHGIIGCKWYDNKSVHLISNYIGTKSIDPVLRWSASEKAQIPVTRPAMIREAYANYSDASVEEALLKIANGELSVLAASKKYSIPYGTLHNRYHGKHTKGIGGQTVFSNEEEKFMINAGFPLTLMDLRIVAKSYLDSKGVIVQVFGVDNLPGDEWVRSLLKRHQIIGQRLATNISRVRADVSPAIINEYFDNLNEVLENVPPENIFNYDESNLQDDPGKLKVLFKRGTKYPVKVQNHAKSATTIMVCGSASGTLLPPYVVYRSAKMWESWTVGGPKGAPCCLNACSSKGSRFN</sequence>